<keyword evidence="4" id="KW-0269">Exonuclease</keyword>
<feature type="compositionally biased region" description="Acidic residues" evidence="1">
    <location>
        <begin position="73"/>
        <end position="88"/>
    </location>
</feature>
<dbReference type="GO" id="GO:0004527">
    <property type="term" value="F:exonuclease activity"/>
    <property type="evidence" value="ECO:0007669"/>
    <property type="project" value="UniProtKB-KW"/>
</dbReference>
<name>A0A1D2M6U9_ORCCI</name>
<dbReference type="Gene3D" id="3.90.320.10">
    <property type="match status" value="1"/>
</dbReference>
<organism evidence="4 5">
    <name type="scientific">Orchesella cincta</name>
    <name type="common">Springtail</name>
    <name type="synonym">Podura cincta</name>
    <dbReference type="NCBI Taxonomy" id="48709"/>
    <lineage>
        <taxon>Eukaryota</taxon>
        <taxon>Metazoa</taxon>
        <taxon>Ecdysozoa</taxon>
        <taxon>Arthropoda</taxon>
        <taxon>Hexapoda</taxon>
        <taxon>Collembola</taxon>
        <taxon>Entomobryomorpha</taxon>
        <taxon>Entomobryoidea</taxon>
        <taxon>Orchesellidae</taxon>
        <taxon>Orchesellinae</taxon>
        <taxon>Orchesella</taxon>
    </lineage>
</organism>
<dbReference type="PANTHER" id="PTHR46609">
    <property type="entry name" value="EXONUCLEASE, PHAGE-TYPE/RECB, C-TERMINAL DOMAIN-CONTAINING PROTEIN"/>
    <property type="match status" value="1"/>
</dbReference>
<feature type="region of interest" description="Disordered" evidence="1">
    <location>
        <begin position="24"/>
        <end position="108"/>
    </location>
</feature>
<dbReference type="SUPFAM" id="SSF52980">
    <property type="entry name" value="Restriction endonuclease-like"/>
    <property type="match status" value="1"/>
</dbReference>
<dbReference type="InterPro" id="IPR049012">
    <property type="entry name" value="Mutator_transp_dom"/>
</dbReference>
<accession>A0A1D2M6U9</accession>
<dbReference type="EMBL" id="LJIJ01003303">
    <property type="protein sequence ID" value="ODM88695.1"/>
    <property type="molecule type" value="Genomic_DNA"/>
</dbReference>
<feature type="domain" description="Mutator-like transposase" evidence="3">
    <location>
        <begin position="219"/>
        <end position="338"/>
    </location>
</feature>
<dbReference type="CDD" id="cd22343">
    <property type="entry name" value="PDDEXK_lambda_exonuclease-like"/>
    <property type="match status" value="1"/>
</dbReference>
<reference evidence="4 5" key="1">
    <citation type="journal article" date="2016" name="Genome Biol. Evol.">
        <title>Gene Family Evolution Reflects Adaptation to Soil Environmental Stressors in the Genome of the Collembolan Orchesella cincta.</title>
        <authorList>
            <person name="Faddeeva-Vakhrusheva A."/>
            <person name="Derks M.F."/>
            <person name="Anvar S.Y."/>
            <person name="Agamennone V."/>
            <person name="Suring W."/>
            <person name="Smit S."/>
            <person name="van Straalen N.M."/>
            <person name="Roelofs D."/>
        </authorList>
    </citation>
    <scope>NUCLEOTIDE SEQUENCE [LARGE SCALE GENOMIC DNA]</scope>
    <source>
        <tissue evidence="4">Mixed pool</tissue>
    </source>
</reference>
<dbReference type="Pfam" id="PF20700">
    <property type="entry name" value="Mutator"/>
    <property type="match status" value="1"/>
</dbReference>
<feature type="non-terminal residue" evidence="4">
    <location>
        <position position="704"/>
    </location>
</feature>
<feature type="domain" description="YqaJ viral recombinase" evidence="2">
    <location>
        <begin position="540"/>
        <end position="687"/>
    </location>
</feature>
<dbReference type="Pfam" id="PF09588">
    <property type="entry name" value="YqaJ"/>
    <property type="match status" value="1"/>
</dbReference>
<proteinExistence type="predicted"/>
<dbReference type="InterPro" id="IPR011604">
    <property type="entry name" value="PDDEXK-like_dom_sf"/>
</dbReference>
<sequence>NARGRPPKRSKPWALASAARWKGLELQSVQPAAPTPEVETSEDAPPPNHSRISPLFETRSRIVPDHAAATTEQETEEPSETQQQEDDNSLIFPPLPSEPEDCNARQHPIPQGRGIFAICSVVSAIQVFKHGNVGTKESAVGTSRCHPDSYNESYPIDEAISLASSAVPIRYEDIRSLFTILDLTPPTKTSFGSRCRKKIGSQMDTALQKSLEEAGNEDWQLTLRSYGHSYNSKYGNAAIIGVSTKKVLFAGKRVMACRMCQINSKSNKESPHTCFKNWAGPSTAMEADIVYEGFSKSIQQHGLVYAYFVADGDSSTYSPIKDLYGGITVQKIECINHRRYISKEGRSLPRAESRFKRIGLAVQSACRYYRDLRNWECNWKDFRQEEDLVDQFKTKPLFLEVADAIDRVASLARSLIRRENSNIVECYFSVCAKYLEGKRKNLGTGSLCHQRISAATFSFNNSKFWAADFYKMIHCKSHCAKWKLEMQRSVRLRHQPIKYRKPRIISFPFLKAGRGDDHYGSNPDRPDLTEETLQSNSDLWKRERRIRITASNAKWISSMQDSTDNYAILRQLLSQAEFSTPSTLYGHAHETDAIAEYENSTGNKVRRCGLVVSLEDGRLPVSPDGKVGDEGLLEVKCPLTLKDKKILDWAKVQRSQSPVVLKDGVLIMKTEHAHYFQVVMQIFVTEREWCDSFIWSETGDYFLQ</sequence>
<keyword evidence="4" id="KW-0378">Hydrolase</keyword>
<feature type="non-terminal residue" evidence="4">
    <location>
        <position position="1"/>
    </location>
</feature>
<comment type="caution">
    <text evidence="4">The sequence shown here is derived from an EMBL/GenBank/DDBJ whole genome shotgun (WGS) entry which is preliminary data.</text>
</comment>
<evidence type="ECO:0000313" key="5">
    <source>
        <dbReference type="Proteomes" id="UP000094527"/>
    </source>
</evidence>
<protein>
    <submittedName>
        <fullName evidence="4">Exonuclease</fullName>
    </submittedName>
</protein>
<dbReference type="Proteomes" id="UP000094527">
    <property type="component" value="Unassembled WGS sequence"/>
</dbReference>
<dbReference type="InterPro" id="IPR051703">
    <property type="entry name" value="NF-kappa-B_Signaling_Reg"/>
</dbReference>
<dbReference type="InterPro" id="IPR019080">
    <property type="entry name" value="YqaJ_viral_recombinase"/>
</dbReference>
<dbReference type="AlphaFoldDB" id="A0A1D2M6U9"/>
<dbReference type="OrthoDB" id="421276at2759"/>
<dbReference type="GO" id="GO:0006281">
    <property type="term" value="P:DNA repair"/>
    <property type="evidence" value="ECO:0007669"/>
    <property type="project" value="UniProtKB-ARBA"/>
</dbReference>
<evidence type="ECO:0000259" key="3">
    <source>
        <dbReference type="Pfam" id="PF20700"/>
    </source>
</evidence>
<keyword evidence="4" id="KW-0540">Nuclease</keyword>
<evidence type="ECO:0000256" key="1">
    <source>
        <dbReference type="SAM" id="MobiDB-lite"/>
    </source>
</evidence>
<gene>
    <name evidence="4" type="ORF">Ocin01_17986</name>
</gene>
<evidence type="ECO:0000313" key="4">
    <source>
        <dbReference type="EMBL" id="ODM88695.1"/>
    </source>
</evidence>
<dbReference type="InterPro" id="IPR011335">
    <property type="entry name" value="Restrct_endonuc-II-like"/>
</dbReference>
<keyword evidence="5" id="KW-1185">Reference proteome</keyword>
<dbReference type="PANTHER" id="PTHR46609:SF8">
    <property type="entry name" value="YQAJ VIRAL RECOMBINASE DOMAIN-CONTAINING PROTEIN"/>
    <property type="match status" value="1"/>
</dbReference>
<evidence type="ECO:0000259" key="2">
    <source>
        <dbReference type="Pfam" id="PF09588"/>
    </source>
</evidence>